<keyword evidence="3" id="KW-1185">Reference proteome</keyword>
<proteinExistence type="predicted"/>
<dbReference type="RefSeq" id="WP_132977601.1">
    <property type="nucleotide sequence ID" value="NZ_SMAO01000006.1"/>
</dbReference>
<organism evidence="2 3">
    <name type="scientific">Thiobaca trueperi</name>
    <dbReference type="NCBI Taxonomy" id="127458"/>
    <lineage>
        <taxon>Bacteria</taxon>
        <taxon>Pseudomonadati</taxon>
        <taxon>Pseudomonadota</taxon>
        <taxon>Gammaproteobacteria</taxon>
        <taxon>Chromatiales</taxon>
        <taxon>Chromatiaceae</taxon>
        <taxon>Thiobaca</taxon>
    </lineage>
</organism>
<dbReference type="InterPro" id="IPR005586">
    <property type="entry name" value="ABC_trans_aux"/>
</dbReference>
<dbReference type="OrthoDB" id="5767289at2"/>
<dbReference type="Proteomes" id="UP000295717">
    <property type="component" value="Unassembled WGS sequence"/>
</dbReference>
<protein>
    <submittedName>
        <fullName evidence="2">Cholesterol transport system auxiliary component</fullName>
    </submittedName>
</protein>
<dbReference type="Gene3D" id="3.40.50.10610">
    <property type="entry name" value="ABC-type transport auxiliary lipoprotein component"/>
    <property type="match status" value="1"/>
</dbReference>
<sequence>MHCSGNYLTALLLVLLLTGCGSSPPLQSDRYYALSPIIRETPAATPASGVLLVNTLAARGFLGGRQIVYRQDGQPLRVERYDWLLWEETVPRALAQSLADAIRDAGLFEFVVTPADRARADYILSGEVETFEHRPTDQPPRVVASLNLSLVRATDRRSVWMKTYRGEEQVDASTPEAIPDAMAESFNRLTARLVGEVVRDLRGNRQD</sequence>
<evidence type="ECO:0000313" key="2">
    <source>
        <dbReference type="EMBL" id="TCT20204.1"/>
    </source>
</evidence>
<dbReference type="AlphaFoldDB" id="A0A4R3MV52"/>
<comment type="caution">
    <text evidence="2">The sequence shown here is derived from an EMBL/GenBank/DDBJ whole genome shotgun (WGS) entry which is preliminary data.</text>
</comment>
<gene>
    <name evidence="2" type="ORF">EDC35_106131</name>
</gene>
<evidence type="ECO:0000313" key="3">
    <source>
        <dbReference type="Proteomes" id="UP000295717"/>
    </source>
</evidence>
<dbReference type="Pfam" id="PF03886">
    <property type="entry name" value="ABC_trans_aux"/>
    <property type="match status" value="1"/>
</dbReference>
<evidence type="ECO:0000259" key="1">
    <source>
        <dbReference type="Pfam" id="PF03886"/>
    </source>
</evidence>
<dbReference type="EMBL" id="SMAO01000006">
    <property type="protein sequence ID" value="TCT20204.1"/>
    <property type="molecule type" value="Genomic_DNA"/>
</dbReference>
<name>A0A4R3MV52_9GAMM</name>
<dbReference type="SUPFAM" id="SSF159594">
    <property type="entry name" value="XCC0632-like"/>
    <property type="match status" value="1"/>
</dbReference>
<accession>A0A4R3MV52</accession>
<feature type="domain" description="ABC-type transport auxiliary lipoprotein component" evidence="1">
    <location>
        <begin position="32"/>
        <end position="193"/>
    </location>
</feature>
<reference evidence="2 3" key="1">
    <citation type="submission" date="2019-03" db="EMBL/GenBank/DDBJ databases">
        <title>Genomic Encyclopedia of Type Strains, Phase IV (KMG-IV): sequencing the most valuable type-strain genomes for metagenomic binning, comparative biology and taxonomic classification.</title>
        <authorList>
            <person name="Goeker M."/>
        </authorList>
    </citation>
    <scope>NUCLEOTIDE SEQUENCE [LARGE SCALE GENOMIC DNA]</scope>
    <source>
        <strain evidence="2 3">DSM 13587</strain>
    </source>
</reference>